<dbReference type="Pfam" id="PF02185">
    <property type="entry name" value="HR1"/>
    <property type="match status" value="1"/>
</dbReference>
<feature type="compositionally biased region" description="Polar residues" evidence="2">
    <location>
        <begin position="161"/>
        <end position="174"/>
    </location>
</feature>
<feature type="compositionally biased region" description="Low complexity" evidence="2">
    <location>
        <begin position="1"/>
        <end position="10"/>
    </location>
</feature>
<feature type="compositionally biased region" description="Basic residues" evidence="2">
    <location>
        <begin position="1372"/>
        <end position="1382"/>
    </location>
</feature>
<dbReference type="InterPro" id="IPR036274">
    <property type="entry name" value="HR1_rpt_sf"/>
</dbReference>
<feature type="compositionally biased region" description="Low complexity" evidence="2">
    <location>
        <begin position="181"/>
        <end position="195"/>
    </location>
</feature>
<dbReference type="SUPFAM" id="SSF48371">
    <property type="entry name" value="ARM repeat"/>
    <property type="match status" value="1"/>
</dbReference>
<evidence type="ECO:0000259" key="5">
    <source>
        <dbReference type="SMART" id="SM01310"/>
    </source>
</evidence>
<dbReference type="EMBL" id="LN483124">
    <property type="protein sequence ID" value="CED82219.1"/>
    <property type="molecule type" value="Genomic_DNA"/>
</dbReference>
<name>A0A0F7SNH5_PHARH</name>
<feature type="region of interest" description="Disordered" evidence="2">
    <location>
        <begin position="159"/>
        <end position="198"/>
    </location>
</feature>
<dbReference type="Gene3D" id="1.10.287.160">
    <property type="entry name" value="HR1 repeat"/>
    <property type="match status" value="1"/>
</dbReference>
<feature type="region of interest" description="Disordered" evidence="2">
    <location>
        <begin position="1"/>
        <end position="32"/>
    </location>
</feature>
<dbReference type="PANTHER" id="PTHR13298:SF11">
    <property type="entry name" value="RAPAMYCIN-INSENSITIVE COMPANION OF MTOR"/>
    <property type="match status" value="1"/>
</dbReference>
<dbReference type="Pfam" id="PF14666">
    <property type="entry name" value="RICTOR_M"/>
    <property type="match status" value="1"/>
</dbReference>
<evidence type="ECO:0000313" key="6">
    <source>
        <dbReference type="EMBL" id="CED82219.1"/>
    </source>
</evidence>
<dbReference type="SMART" id="SM01310">
    <property type="entry name" value="RICTOR_V"/>
    <property type="match status" value="1"/>
</dbReference>
<feature type="compositionally biased region" description="Low complexity" evidence="2">
    <location>
        <begin position="23"/>
        <end position="32"/>
    </location>
</feature>
<evidence type="ECO:0000256" key="2">
    <source>
        <dbReference type="SAM" id="MobiDB-lite"/>
    </source>
</evidence>
<dbReference type="InterPro" id="IPR011072">
    <property type="entry name" value="HR1_rho-bd"/>
</dbReference>
<dbReference type="SMART" id="SM01308">
    <property type="entry name" value="RICTOR_N"/>
    <property type="match status" value="1"/>
</dbReference>
<dbReference type="GO" id="GO:0038203">
    <property type="term" value="P:TORC2 signaling"/>
    <property type="evidence" value="ECO:0007669"/>
    <property type="project" value="TreeGrafter"/>
</dbReference>
<reference evidence="6" key="1">
    <citation type="submission" date="2014-08" db="EMBL/GenBank/DDBJ databases">
        <authorList>
            <person name="Sharma Rahul"/>
            <person name="Thines Marco"/>
        </authorList>
    </citation>
    <scope>NUCLEOTIDE SEQUENCE</scope>
</reference>
<feature type="region of interest" description="Disordered" evidence="2">
    <location>
        <begin position="203"/>
        <end position="222"/>
    </location>
</feature>
<dbReference type="InterPro" id="IPR029451">
    <property type="entry name" value="RICTOR_M"/>
</dbReference>
<feature type="domain" description="Rapamycin-insensitive companion of mTOR N-terminal" evidence="4">
    <location>
        <begin position="250"/>
        <end position="646"/>
    </location>
</feature>
<dbReference type="PANTHER" id="PTHR13298">
    <property type="entry name" value="CYTOSOLIC REGULATOR PIANISSIMO"/>
    <property type="match status" value="1"/>
</dbReference>
<dbReference type="InterPro" id="IPR029453">
    <property type="entry name" value="Rictor_IV"/>
</dbReference>
<evidence type="ECO:0000256" key="1">
    <source>
        <dbReference type="ARBA" id="ARBA00008878"/>
    </source>
</evidence>
<feature type="domain" description="Rapamycin-insensitive companion of mTOR" evidence="5">
    <location>
        <begin position="1126"/>
        <end position="1198"/>
    </location>
</feature>
<dbReference type="Pfam" id="PF14664">
    <property type="entry name" value="RICTOR_N"/>
    <property type="match status" value="1"/>
</dbReference>
<dbReference type="InterPro" id="IPR029452">
    <property type="entry name" value="RICTOR_V"/>
</dbReference>
<organism evidence="6">
    <name type="scientific">Phaffia rhodozyma</name>
    <name type="common">Yeast</name>
    <name type="synonym">Xanthophyllomyces dendrorhous</name>
    <dbReference type="NCBI Taxonomy" id="264483"/>
    <lineage>
        <taxon>Eukaryota</taxon>
        <taxon>Fungi</taxon>
        <taxon>Dikarya</taxon>
        <taxon>Basidiomycota</taxon>
        <taxon>Agaricomycotina</taxon>
        <taxon>Tremellomycetes</taxon>
        <taxon>Cystofilobasidiales</taxon>
        <taxon>Mrakiaceae</taxon>
        <taxon>Phaffia</taxon>
    </lineage>
</organism>
<evidence type="ECO:0000259" key="4">
    <source>
        <dbReference type="SMART" id="SM01308"/>
    </source>
</evidence>
<dbReference type="SUPFAM" id="SSF46585">
    <property type="entry name" value="HR1 repeat"/>
    <property type="match status" value="1"/>
</dbReference>
<feature type="region of interest" description="Disordered" evidence="2">
    <location>
        <begin position="1345"/>
        <end position="1382"/>
    </location>
</feature>
<proteinExistence type="inferred from homology"/>
<dbReference type="GO" id="GO:0031932">
    <property type="term" value="C:TORC2 complex"/>
    <property type="evidence" value="ECO:0007669"/>
    <property type="project" value="InterPro"/>
</dbReference>
<sequence length="1463" mass="163978">MSPLPAAILSPSPPTRPPLQVQSQSDDSFRTASSSFSSFARIKQSIPAELTPLSDGDGQAVTDRSLPVAKALPIVETDKTLVSERLEALLKSLVIENKIKDGAENMLQVLESAVETGSDRNDLRKEVEGELRAANKMIVTILNEIQELKEHPEISRALQKKVSQQAFPSNQSTRRLPPKLSSANSSSSTTNSHNNVINHPASTSSSYSAMQNMRHPRPISPEDDFQTILTVARALVRDLDVQSRDDGKKFEDAGRLVGVLKKNRRVRYDLAGREDVLEIIFALISETSSKELRATGYRVFRHLLVDSEGWKTLERMGIDWYIIRTFTRDVSCAPEKIQALKLIRSVLNLPPSPFTPPLISTPSRSKSLSDYRNLNDLERRGFRRSAKVPLSDSVIRTLVSLAENGDDPFRFVSLETLAEIALLDIQTLVPSNAIRVLLQCFSEGPHELAPAIAHVFLYVIDCPERRESLNPGMDIEMALSGFTDVHGSGEAYLSRLRSSSKVVSTLLKSWSGFLYLCMDDRKAIRSLVDSLRVPTVQMREVLLDMFFDIFRIKTPFWYHAFLDDRRLTMYSKDFRSNAYSASGKEKEDPDKLTLIDHYVALVLSVFIEVGLVDALIDIVEEALDILSRKATLLVGELLALSNKLLPSTIAARIQSLPRLFSHAAKFAKPEERGKASSALSAIDSLNRNRSRLRDTTAVGTKEGRKRSNPIQDPLLRGQRQVENVKMRMGLQMDDRQFQVLLNDTQVLFSRDHNKWNYDVLMGIIQGPLLNPRRLEEALKASKFGRRLLSFFHPLNHRFSDVKKTKPNLRWVKLGCALITTLLSNPDGVAFLAADKLLPQLYECFAELDHYHGSVNSDPLLSKHRLDDTLTSGYFEMIGTLSSHPEGIRLLENFKMFTLFYHLSDLRSREDLIKAIIENLDYTSDGHSRIVLSKALTSSYMHIRLYATEHLGQLVLSSADANPWTLRLLITQLYDPSPEVCELAVQFLEEACERTDVLELVVQMRPFLDHLGDIGHPLLLRFLSTSVGFRYLHQVHYLNRELDYWFHERNEFYVVQVEVFLSRAFYPAANDDPDDLIAFDGTVPAHFYGELVKTAEGCQMLREQGHFGEFAEFVRQNGMECVDSDVINKLKSVLWAVGHIGSTRGGFPFLEEEDLLEVIVDIAEQSSVLSVRGTCYFILGLISFTRPGADFLMEFDWEATNSSTGQPTGLCIPIDSSKFSYIQPWKPIRSLEPSGAALVMPTSIVEQSVLSAIGNLSNHVQASASFSILSRLKRTHRDLFSSIPLFYRALHILSSTHFRLPIRRFIFDLFDIPMTPSTILGLINSSLTLKLEPALPDASTSSLMIGGARSPASSSTSMKLKRSSGLENLGRSRSTKRSLKRVGSKLSREDFNVDLKDPDLKPGLGLVDGERGEEKGKLKLEIDLSVDLLSGEEDEGRENGAEKAMTPVVCSRPARKVIGFAPVR</sequence>
<dbReference type="InterPro" id="IPR016024">
    <property type="entry name" value="ARM-type_fold"/>
</dbReference>
<protein>
    <submittedName>
        <fullName evidence="6">Ste16 protein</fullName>
    </submittedName>
</protein>
<dbReference type="SMART" id="SM01303">
    <property type="entry name" value="RasGEF_N_2"/>
    <property type="match status" value="1"/>
</dbReference>
<dbReference type="Pfam" id="PF14668">
    <property type="entry name" value="RICTOR_V"/>
    <property type="match status" value="1"/>
</dbReference>
<dbReference type="SMART" id="SM01307">
    <property type="entry name" value="RICTOR_M"/>
    <property type="match status" value="1"/>
</dbReference>
<evidence type="ECO:0000259" key="3">
    <source>
        <dbReference type="SMART" id="SM01307"/>
    </source>
</evidence>
<dbReference type="Pfam" id="PF14663">
    <property type="entry name" value="RasGEF_N_2"/>
    <property type="match status" value="1"/>
</dbReference>
<dbReference type="InterPro" id="IPR028267">
    <property type="entry name" value="Pianissimo_N"/>
</dbReference>
<dbReference type="InterPro" id="IPR028268">
    <property type="entry name" value="Pianissimo_fam"/>
</dbReference>
<accession>A0A0F7SNH5</accession>
<feature type="domain" description="Rapamycin-insensitive companion of mTOR middle" evidence="3">
    <location>
        <begin position="732"/>
        <end position="956"/>
    </location>
</feature>
<comment type="similarity">
    <text evidence="1">Belongs to the RICTOR family.</text>
</comment>